<protein>
    <submittedName>
        <fullName evidence="1">Uncharacterized protein</fullName>
    </submittedName>
</protein>
<dbReference type="Proteomes" id="UP000475862">
    <property type="component" value="Unassembled WGS sequence"/>
</dbReference>
<organism evidence="1 2">
    <name type="scientific">Aphis glycines</name>
    <name type="common">Soybean aphid</name>
    <dbReference type="NCBI Taxonomy" id="307491"/>
    <lineage>
        <taxon>Eukaryota</taxon>
        <taxon>Metazoa</taxon>
        <taxon>Ecdysozoa</taxon>
        <taxon>Arthropoda</taxon>
        <taxon>Hexapoda</taxon>
        <taxon>Insecta</taxon>
        <taxon>Pterygota</taxon>
        <taxon>Neoptera</taxon>
        <taxon>Paraneoptera</taxon>
        <taxon>Hemiptera</taxon>
        <taxon>Sternorrhyncha</taxon>
        <taxon>Aphidomorpha</taxon>
        <taxon>Aphidoidea</taxon>
        <taxon>Aphididae</taxon>
        <taxon>Aphidini</taxon>
        <taxon>Aphis</taxon>
        <taxon>Aphis</taxon>
    </lineage>
</organism>
<sequence>MYEKLRYTCAYRNIAYIIRRLVADIGNHLTPKLNFKNISSPFVSHNILNCHNAINSDGVLATMNRCCEVETERYDGKEKQLCNSRTIPTVEIKEITYRAASINKWQKETALQSISTQVMLEGYPTVENRILAINRILFSFFDIDHVNPNSRKQGAILQGNITQISDHIAILWYTWCIPVNAVIGSQDHKISS</sequence>
<evidence type="ECO:0000313" key="1">
    <source>
        <dbReference type="EMBL" id="KAE9543379.1"/>
    </source>
</evidence>
<evidence type="ECO:0000313" key="2">
    <source>
        <dbReference type="Proteomes" id="UP000475862"/>
    </source>
</evidence>
<comment type="caution">
    <text evidence="1">The sequence shown here is derived from an EMBL/GenBank/DDBJ whole genome shotgun (WGS) entry which is preliminary data.</text>
</comment>
<keyword evidence="2" id="KW-1185">Reference proteome</keyword>
<dbReference type="AlphaFoldDB" id="A0A6G0U429"/>
<gene>
    <name evidence="1" type="ORF">AGLY_002179</name>
</gene>
<accession>A0A6G0U429</accession>
<name>A0A6G0U429_APHGL</name>
<dbReference type="EMBL" id="VYZN01000008">
    <property type="protein sequence ID" value="KAE9543379.1"/>
    <property type="molecule type" value="Genomic_DNA"/>
</dbReference>
<reference evidence="1 2" key="1">
    <citation type="submission" date="2019-08" db="EMBL/GenBank/DDBJ databases">
        <title>The genome of the soybean aphid Biotype 1, its phylome, world population structure and adaptation to the North American continent.</title>
        <authorList>
            <person name="Giordano R."/>
            <person name="Donthu R.K."/>
            <person name="Hernandez A.G."/>
            <person name="Wright C.L."/>
            <person name="Zimin A.V."/>
        </authorList>
    </citation>
    <scope>NUCLEOTIDE SEQUENCE [LARGE SCALE GENOMIC DNA]</scope>
    <source>
        <tissue evidence="1">Whole aphids</tissue>
    </source>
</reference>
<proteinExistence type="predicted"/>